<dbReference type="GeneID" id="40317640"/>
<dbReference type="AlphaFoldDB" id="A0A422PPQ7"/>
<keyword evidence="7" id="KW-1185">Reference proteome</keyword>
<evidence type="ECO:0000256" key="1">
    <source>
        <dbReference type="ARBA" id="ARBA00005032"/>
    </source>
</evidence>
<dbReference type="SUPFAM" id="SSF69572">
    <property type="entry name" value="Activating enzymes of the ubiquitin-like proteins"/>
    <property type="match status" value="1"/>
</dbReference>
<dbReference type="InterPro" id="IPR000594">
    <property type="entry name" value="ThiF_NAD_FAD-bd"/>
</dbReference>
<evidence type="ECO:0000259" key="5">
    <source>
        <dbReference type="Pfam" id="PF00899"/>
    </source>
</evidence>
<organism evidence="6 7">
    <name type="scientific">Trypanosoma conorhini</name>
    <dbReference type="NCBI Taxonomy" id="83891"/>
    <lineage>
        <taxon>Eukaryota</taxon>
        <taxon>Discoba</taxon>
        <taxon>Euglenozoa</taxon>
        <taxon>Kinetoplastea</taxon>
        <taxon>Metakinetoplastina</taxon>
        <taxon>Trypanosomatida</taxon>
        <taxon>Trypanosomatidae</taxon>
        <taxon>Trypanosoma</taxon>
    </lineage>
</organism>
<dbReference type="PIRSF" id="PIRSF039099">
    <property type="entry name" value="APP-BP1"/>
    <property type="match status" value="1"/>
</dbReference>
<dbReference type="InterPro" id="IPR045886">
    <property type="entry name" value="ThiF/MoeB/HesA"/>
</dbReference>
<dbReference type="Pfam" id="PF00899">
    <property type="entry name" value="ThiF"/>
    <property type="match status" value="1"/>
</dbReference>
<accession>A0A422PPQ7</accession>
<comment type="caution">
    <text evidence="6">The sequence shown here is derived from an EMBL/GenBank/DDBJ whole genome shotgun (WGS) entry which is preliminary data.</text>
</comment>
<dbReference type="Gene3D" id="3.40.50.720">
    <property type="entry name" value="NAD(P)-binding Rossmann-like Domain"/>
    <property type="match status" value="2"/>
</dbReference>
<dbReference type="RefSeq" id="XP_029228946.1">
    <property type="nucleotide sequence ID" value="XM_029370942.1"/>
</dbReference>
<dbReference type="InterPro" id="IPR035985">
    <property type="entry name" value="Ubiquitin-activating_enz"/>
</dbReference>
<comment type="similarity">
    <text evidence="2 4">Belongs to the ubiquitin-activating E1 family. ULA1 subfamily.</text>
</comment>
<gene>
    <name evidence="6" type="ORF">Tco025E_04029</name>
</gene>
<evidence type="ECO:0000313" key="7">
    <source>
        <dbReference type="Proteomes" id="UP000284403"/>
    </source>
</evidence>
<comment type="pathway">
    <text evidence="1 4">Protein modification; protein neddylation.</text>
</comment>
<dbReference type="GO" id="GO:0019781">
    <property type="term" value="F:NEDD8 activating enzyme activity"/>
    <property type="evidence" value="ECO:0007669"/>
    <property type="project" value="UniProtKB-UniRule"/>
</dbReference>
<evidence type="ECO:0000256" key="3">
    <source>
        <dbReference type="ARBA" id="ARBA00022786"/>
    </source>
</evidence>
<feature type="domain" description="THIF-type NAD/FAD binding fold" evidence="5">
    <location>
        <begin position="6"/>
        <end position="98"/>
    </location>
</feature>
<reference evidence="6 7" key="1">
    <citation type="journal article" date="2018" name="BMC Genomics">
        <title>Genomic comparison of Trypanosoma conorhini and Trypanosoma rangeli to Trypanosoma cruzi strains of high and low virulence.</title>
        <authorList>
            <person name="Bradwell K.R."/>
            <person name="Koparde V.N."/>
            <person name="Matveyev A.V."/>
            <person name="Serrano M.G."/>
            <person name="Alves J.M."/>
            <person name="Parikh H."/>
            <person name="Huang B."/>
            <person name="Lee V."/>
            <person name="Espinosa-Alvarez O."/>
            <person name="Ortiz P.A."/>
            <person name="Costa-Martins A.G."/>
            <person name="Teixeira M.M."/>
            <person name="Buck G.A."/>
        </authorList>
    </citation>
    <scope>NUCLEOTIDE SEQUENCE [LARGE SCALE GENOMIC DNA]</scope>
    <source>
        <strain evidence="6 7">025E</strain>
    </source>
</reference>
<sequence>MSGTKYDRQLRLWSHAGQRSLTEAHIVVLGATAAAAEVLKNVVLPGIGFYTVVDDARVDEEAVGNNFFVSVEDYNARRPLSEALLQHLSLLNPQAHGMACVESCVAWVEEFLLSGTQACATAAGVAKQRPPPSLIVVTPRLPAVSLRRLSAWLKGQRGPPLVYVQAVGLIGLIHVQEGERLIIHAEPKPESCVADLRIFNPFPELKAWFDSHDPEDDALFRDDIELHSHLPWIAILYHALQRIRRDRGAPEFVPHSKADYDAVRMVVGALIRRPTPPQEGFMEAMERCRVSLNRPSLLPGAVQKILRDPRTDAPWLAGTSFEGPGTLYWLVLHGIKRFMQEHDAVPPFCGYVPDFTTTTQWYGELCGIYEQKMKDDCAAVWGYAMEALAACSNGGYAPVVNADEVAEVTRTLVQNLWTLQLAHFGPGLDEVATDAPLRWQRVRHYFAECSTEAERFTVELYTALLAAHQFEEQVGRPPGRVPQQSAEPDATWESDSRALLRIIERSWQGRCCGAGLTAKACMEVARFGAGEPAATACIVGAAAAQECIKLVQHRRVPIQRPLIFDGYRCCFWLAPPPPPDEVEEGAPTSR</sequence>
<proteinExistence type="inferred from homology"/>
<evidence type="ECO:0000256" key="2">
    <source>
        <dbReference type="ARBA" id="ARBA00006868"/>
    </source>
</evidence>
<dbReference type="PANTHER" id="PTHR10953">
    <property type="entry name" value="UBIQUITIN-ACTIVATING ENZYME E1"/>
    <property type="match status" value="1"/>
</dbReference>
<dbReference type="GO" id="GO:0045116">
    <property type="term" value="P:protein neddylation"/>
    <property type="evidence" value="ECO:0007669"/>
    <property type="project" value="UniProtKB-UniRule"/>
</dbReference>
<dbReference type="OrthoDB" id="1708823at2759"/>
<dbReference type="Proteomes" id="UP000284403">
    <property type="component" value="Unassembled WGS sequence"/>
</dbReference>
<evidence type="ECO:0000256" key="4">
    <source>
        <dbReference type="PIRNR" id="PIRNR039099"/>
    </source>
</evidence>
<protein>
    <recommendedName>
        <fullName evidence="4">NEDD8-activating enzyme E1 regulatory subunit</fullName>
    </recommendedName>
</protein>
<dbReference type="InterPro" id="IPR030667">
    <property type="entry name" value="APP-BP1"/>
</dbReference>
<dbReference type="GO" id="GO:0005737">
    <property type="term" value="C:cytoplasm"/>
    <property type="evidence" value="ECO:0007669"/>
    <property type="project" value="TreeGrafter"/>
</dbReference>
<dbReference type="EMBL" id="MKKU01000197">
    <property type="protein sequence ID" value="RNF19714.1"/>
    <property type="molecule type" value="Genomic_DNA"/>
</dbReference>
<evidence type="ECO:0000313" key="6">
    <source>
        <dbReference type="EMBL" id="RNF19714.1"/>
    </source>
</evidence>
<name>A0A422PPQ7_9TRYP</name>
<keyword evidence="3 4" id="KW-0833">Ubl conjugation pathway</keyword>
<dbReference type="PANTHER" id="PTHR10953:SF29">
    <property type="entry name" value="NEDD8-ACTIVATING ENZYME E1 REGULATORY SUBUNIT"/>
    <property type="match status" value="1"/>
</dbReference>
<dbReference type="UniPathway" id="UPA00885"/>